<reference evidence="3 4" key="1">
    <citation type="submission" date="2017-02" db="EMBL/GenBank/DDBJ databases">
        <authorList>
            <person name="Peterson S.W."/>
        </authorList>
    </citation>
    <scope>NUCLEOTIDE SEQUENCE [LARGE SCALE GENOMIC DNA]</scope>
    <source>
        <strain evidence="3 4">3F5N</strain>
    </source>
</reference>
<dbReference type="RefSeq" id="WP_087139977.1">
    <property type="nucleotide sequence ID" value="NZ_FUIE01000034.1"/>
</dbReference>
<dbReference type="InterPro" id="IPR011086">
    <property type="entry name" value="DUF1521"/>
</dbReference>
<evidence type="ECO:0000313" key="3">
    <source>
        <dbReference type="EMBL" id="SJM57575.1"/>
    </source>
</evidence>
<protein>
    <recommendedName>
        <fullName evidence="2">DUF1521 domain-containing protein</fullName>
    </recommendedName>
</protein>
<accession>A0A1R4FNS9</accession>
<evidence type="ECO:0000259" key="2">
    <source>
        <dbReference type="Pfam" id="PF07481"/>
    </source>
</evidence>
<dbReference type="OrthoDB" id="7545400at2"/>
<evidence type="ECO:0000256" key="1">
    <source>
        <dbReference type="SAM" id="MobiDB-lite"/>
    </source>
</evidence>
<feature type="domain" description="DUF1521" evidence="2">
    <location>
        <begin position="53"/>
        <end position="217"/>
    </location>
</feature>
<dbReference type="Proteomes" id="UP000195766">
    <property type="component" value="Unassembled WGS sequence"/>
</dbReference>
<gene>
    <name evidence="3" type="ORF">FM111_05955</name>
</gene>
<dbReference type="Pfam" id="PF07481">
    <property type="entry name" value="DUF1521"/>
    <property type="match status" value="1"/>
</dbReference>
<sequence length="272" mass="28354">MTSINTAFSNAVGTLVLGAVADRMATAANFAQMGFQLGVMLNGAFQPAAPAFSASMPQDGKATVDLGDGYTLEINEANSEFVVRDADGNVTQIWGDPHFNYNGQHVGDFWDTMTLELENGTKITVNTEPFGNNPNATVTSQLVITRGDQAMIIDGVSQNRLGDLNISMSNNGYALDAAYRDGLTIREDDAAGSGWTSGITGDAVSQEDFNLTKIGNAGLPETLQAFSDALRGVLGAWLLTGVLSGLAEALGGASETSEPGSPRVALGPTPTR</sequence>
<dbReference type="AlphaFoldDB" id="A0A1R4FNS9"/>
<dbReference type="EMBL" id="FUIE01000034">
    <property type="protein sequence ID" value="SJM57575.1"/>
    <property type="molecule type" value="Genomic_DNA"/>
</dbReference>
<proteinExistence type="predicted"/>
<organism evidence="3 4">
    <name type="scientific">Brevundimonas diminuta 3F5N</name>
    <dbReference type="NCBI Taxonomy" id="1255603"/>
    <lineage>
        <taxon>Bacteria</taxon>
        <taxon>Pseudomonadati</taxon>
        <taxon>Pseudomonadota</taxon>
        <taxon>Alphaproteobacteria</taxon>
        <taxon>Caulobacterales</taxon>
        <taxon>Caulobacteraceae</taxon>
        <taxon>Brevundimonas</taxon>
    </lineage>
</organism>
<evidence type="ECO:0000313" key="4">
    <source>
        <dbReference type="Proteomes" id="UP000195766"/>
    </source>
</evidence>
<feature type="region of interest" description="Disordered" evidence="1">
    <location>
        <begin position="251"/>
        <end position="272"/>
    </location>
</feature>
<name>A0A1R4FNS9_BREDI</name>